<gene>
    <name evidence="2" type="primary">LOC100276977</name>
</gene>
<feature type="region of interest" description="Disordered" evidence="1">
    <location>
        <begin position="42"/>
        <end position="98"/>
    </location>
</feature>
<dbReference type="EnsemblPlants" id="Zm00001eb030530_T003">
    <property type="protein sequence ID" value="Zm00001eb030530_P003"/>
    <property type="gene ID" value="Zm00001eb030530"/>
</dbReference>
<dbReference type="AlphaFoldDB" id="A0A804LRA3"/>
<reference evidence="2" key="2">
    <citation type="submission" date="2019-07" db="EMBL/GenBank/DDBJ databases">
        <authorList>
            <person name="Seetharam A."/>
            <person name="Woodhouse M."/>
            <person name="Cannon E."/>
        </authorList>
    </citation>
    <scope>NUCLEOTIDE SEQUENCE [LARGE SCALE GENOMIC DNA]</scope>
    <source>
        <strain evidence="2">cv. B73</strain>
    </source>
</reference>
<reference evidence="2" key="3">
    <citation type="submission" date="2021-05" db="UniProtKB">
        <authorList>
            <consortium name="EnsemblPlants"/>
        </authorList>
    </citation>
    <scope>IDENTIFICATION</scope>
    <source>
        <strain evidence="2">cv. B73</strain>
    </source>
</reference>
<sequence>DKRHISKYLWHSLLSYTQACTRTHVLHFLDEVQENDIAPACSAKPISSGPISAESGPRRLFTPPSPPPTSQAASATFQKTPTSCHTSIRRRRRRHLLPLSSHSDETLFSIHLSIHGVARPRHPGRPRRRPPPGSGRAPPRPAPPRPARLRHHLLPAPVRALGPACRFRRPLAALMGSPVTVAAVMARLTAHPGASARACCELSQGT</sequence>
<name>A0A804LRA3_MAIZE</name>
<feature type="compositionally biased region" description="Polar residues" evidence="1">
    <location>
        <begin position="77"/>
        <end position="86"/>
    </location>
</feature>
<keyword evidence="3" id="KW-1185">Reference proteome</keyword>
<feature type="compositionally biased region" description="Basic residues" evidence="1">
    <location>
        <begin position="118"/>
        <end position="130"/>
    </location>
</feature>
<reference evidence="3" key="1">
    <citation type="submission" date="2015-12" db="EMBL/GenBank/DDBJ databases">
        <title>Update maize B73 reference genome by single molecule sequencing technologies.</title>
        <authorList>
            <consortium name="Maize Genome Sequencing Project"/>
            <person name="Ware D."/>
        </authorList>
    </citation>
    <scope>NUCLEOTIDE SEQUENCE [LARGE SCALE GENOMIC DNA]</scope>
    <source>
        <strain evidence="3">cv. B73</strain>
    </source>
</reference>
<organism evidence="2 3">
    <name type="scientific">Zea mays</name>
    <name type="common">Maize</name>
    <dbReference type="NCBI Taxonomy" id="4577"/>
    <lineage>
        <taxon>Eukaryota</taxon>
        <taxon>Viridiplantae</taxon>
        <taxon>Streptophyta</taxon>
        <taxon>Embryophyta</taxon>
        <taxon>Tracheophyta</taxon>
        <taxon>Spermatophyta</taxon>
        <taxon>Magnoliopsida</taxon>
        <taxon>Liliopsida</taxon>
        <taxon>Poales</taxon>
        <taxon>Poaceae</taxon>
        <taxon>PACMAD clade</taxon>
        <taxon>Panicoideae</taxon>
        <taxon>Andropogonodae</taxon>
        <taxon>Andropogoneae</taxon>
        <taxon>Tripsacinae</taxon>
        <taxon>Zea</taxon>
    </lineage>
</organism>
<evidence type="ECO:0000256" key="1">
    <source>
        <dbReference type="SAM" id="MobiDB-lite"/>
    </source>
</evidence>
<dbReference type="Gramene" id="Zm00001eb030530_T003">
    <property type="protein sequence ID" value="Zm00001eb030530_P003"/>
    <property type="gene ID" value="Zm00001eb030530"/>
</dbReference>
<proteinExistence type="predicted"/>
<evidence type="ECO:0000313" key="2">
    <source>
        <dbReference type="EnsemblPlants" id="Zm00001eb030530_P003"/>
    </source>
</evidence>
<feature type="region of interest" description="Disordered" evidence="1">
    <location>
        <begin position="115"/>
        <end position="148"/>
    </location>
</feature>
<feature type="compositionally biased region" description="Basic residues" evidence="1">
    <location>
        <begin position="87"/>
        <end position="96"/>
    </location>
</feature>
<dbReference type="Proteomes" id="UP000007305">
    <property type="component" value="Chromosome 1"/>
</dbReference>
<protein>
    <submittedName>
        <fullName evidence="2">Uncharacterized protein</fullName>
    </submittedName>
</protein>
<evidence type="ECO:0000313" key="3">
    <source>
        <dbReference type="Proteomes" id="UP000007305"/>
    </source>
</evidence>
<accession>A0A804LRA3</accession>